<dbReference type="EMBL" id="NKDB02000005">
    <property type="protein sequence ID" value="RKJ94716.1"/>
    <property type="molecule type" value="Genomic_DNA"/>
</dbReference>
<dbReference type="PANTHER" id="PTHR30419">
    <property type="entry name" value="HTH-TYPE TRANSCRIPTIONAL REGULATOR YBHD"/>
    <property type="match status" value="1"/>
</dbReference>
<keyword evidence="3" id="KW-0238">DNA-binding</keyword>
<dbReference type="GO" id="GO:0003700">
    <property type="term" value="F:DNA-binding transcription factor activity"/>
    <property type="evidence" value="ECO:0007669"/>
    <property type="project" value="InterPro"/>
</dbReference>
<evidence type="ECO:0000256" key="4">
    <source>
        <dbReference type="ARBA" id="ARBA00023163"/>
    </source>
</evidence>
<keyword evidence="2" id="KW-0805">Transcription regulation</keyword>
<evidence type="ECO:0000313" key="7">
    <source>
        <dbReference type="Proteomes" id="UP000216225"/>
    </source>
</evidence>
<dbReference type="InterPro" id="IPR050950">
    <property type="entry name" value="HTH-type_LysR_regulators"/>
</dbReference>
<dbReference type="RefSeq" id="WP_094437282.1">
    <property type="nucleotide sequence ID" value="NZ_NKDB02000005.1"/>
</dbReference>
<dbReference type="InterPro" id="IPR005119">
    <property type="entry name" value="LysR_subst-bd"/>
</dbReference>
<evidence type="ECO:0000256" key="2">
    <source>
        <dbReference type="ARBA" id="ARBA00023015"/>
    </source>
</evidence>
<dbReference type="Gene3D" id="1.10.10.10">
    <property type="entry name" value="Winged helix-like DNA-binding domain superfamily/Winged helix DNA-binding domain"/>
    <property type="match status" value="1"/>
</dbReference>
<feature type="domain" description="HTH lysR-type" evidence="5">
    <location>
        <begin position="12"/>
        <end position="64"/>
    </location>
</feature>
<dbReference type="PRINTS" id="PR00039">
    <property type="entry name" value="HTHLYSR"/>
</dbReference>
<evidence type="ECO:0000256" key="1">
    <source>
        <dbReference type="ARBA" id="ARBA00009437"/>
    </source>
</evidence>
<dbReference type="GO" id="GO:0003677">
    <property type="term" value="F:DNA binding"/>
    <property type="evidence" value="ECO:0007669"/>
    <property type="project" value="UniProtKB-KW"/>
</dbReference>
<comment type="caution">
    <text evidence="6">The sequence shown here is derived from an EMBL/GenBank/DDBJ whole genome shotgun (WGS) entry which is preliminary data.</text>
</comment>
<dbReference type="InterPro" id="IPR036388">
    <property type="entry name" value="WH-like_DNA-bd_sf"/>
</dbReference>
<evidence type="ECO:0000256" key="3">
    <source>
        <dbReference type="ARBA" id="ARBA00023125"/>
    </source>
</evidence>
<dbReference type="FunFam" id="1.10.10.10:FF:000001">
    <property type="entry name" value="LysR family transcriptional regulator"/>
    <property type="match status" value="1"/>
</dbReference>
<dbReference type="Pfam" id="PF03466">
    <property type="entry name" value="LysR_substrate"/>
    <property type="match status" value="1"/>
</dbReference>
<organism evidence="6 7">
    <name type="scientific">Alicycliphilus denitrificans</name>
    <dbReference type="NCBI Taxonomy" id="179636"/>
    <lineage>
        <taxon>Bacteria</taxon>
        <taxon>Pseudomonadati</taxon>
        <taxon>Pseudomonadota</taxon>
        <taxon>Betaproteobacteria</taxon>
        <taxon>Burkholderiales</taxon>
        <taxon>Comamonadaceae</taxon>
        <taxon>Alicycliphilus</taxon>
    </lineage>
</organism>
<dbReference type="SUPFAM" id="SSF53850">
    <property type="entry name" value="Periplasmic binding protein-like II"/>
    <property type="match status" value="1"/>
</dbReference>
<dbReference type="PROSITE" id="PS50931">
    <property type="entry name" value="HTH_LYSR"/>
    <property type="match status" value="1"/>
</dbReference>
<protein>
    <submittedName>
        <fullName evidence="6">LysR family transcriptional regulator</fullName>
    </submittedName>
</protein>
<keyword evidence="4" id="KW-0804">Transcription</keyword>
<reference evidence="6 7" key="1">
    <citation type="submission" date="2018-09" db="EMBL/GenBank/DDBJ databases">
        <title>Genome comparison of Alicycliphilus sp. BQ1, a polyurethanolytic bacterium, with its closest phylogenetic relatives Alicycliphilus denitrificans BC and K601, unable to attack polyurethane.</title>
        <authorList>
            <person name="Loza-Tavera H."/>
            <person name="Lozano L."/>
            <person name="Cevallos M."/>
            <person name="Maya-Lucas O."/>
            <person name="Garcia-Mena J."/>
            <person name="Hernandez J."/>
        </authorList>
    </citation>
    <scope>NUCLEOTIDE SEQUENCE [LARGE SCALE GENOMIC DNA]</scope>
    <source>
        <strain evidence="6 7">BQ1</strain>
    </source>
</reference>
<gene>
    <name evidence="6" type="ORF">CE154_020220</name>
</gene>
<dbReference type="SUPFAM" id="SSF46785">
    <property type="entry name" value="Winged helix' DNA-binding domain"/>
    <property type="match status" value="1"/>
</dbReference>
<dbReference type="InterPro" id="IPR036390">
    <property type="entry name" value="WH_DNA-bd_sf"/>
</dbReference>
<accession>A0A3R7ECA0</accession>
<proteinExistence type="inferred from homology"/>
<dbReference type="AlphaFoldDB" id="A0A3R7ECA0"/>
<dbReference type="Gene3D" id="3.40.190.290">
    <property type="match status" value="1"/>
</dbReference>
<dbReference type="Proteomes" id="UP000216225">
    <property type="component" value="Unassembled WGS sequence"/>
</dbReference>
<dbReference type="GO" id="GO:0005829">
    <property type="term" value="C:cytosol"/>
    <property type="evidence" value="ECO:0007669"/>
    <property type="project" value="TreeGrafter"/>
</dbReference>
<sequence>MATRIPLFSLPLRYFTVVARTRSVSEAARQLHVAASAVSRQIGLLEEGLGMPLFERAPRGMQPTPAGERLLAHLLAATEEGAGLLEQLRGLAGRPRVRLACTEGFAVGFLAEAVKGLRQAYPGVQFELAVVAPGQVNQMLRQGDTDLGLKYSLSPEKDASLLHAMTAPVMAVLRPGHPLARCTALTVAEAVGYPLAMGPAGTTSRSLFDLACSQRGLQYVPALEGNFSSALLSMLGERDILPAGYLTVAHAVAAGDLRAIPFTEPELQQRRLCLLAQNGRSLLPPVQALADLLVASMARYGKRKVRAVRPGAAPR</sequence>
<comment type="similarity">
    <text evidence="1">Belongs to the LysR transcriptional regulatory family.</text>
</comment>
<dbReference type="InterPro" id="IPR000847">
    <property type="entry name" value="LysR_HTH_N"/>
</dbReference>
<name>A0A3R7ECA0_9BURK</name>
<dbReference type="PANTHER" id="PTHR30419:SF8">
    <property type="entry name" value="NITROGEN ASSIMILATION TRANSCRIPTIONAL ACTIVATOR-RELATED"/>
    <property type="match status" value="1"/>
</dbReference>
<evidence type="ECO:0000313" key="6">
    <source>
        <dbReference type="EMBL" id="RKJ94716.1"/>
    </source>
</evidence>
<dbReference type="Pfam" id="PF00126">
    <property type="entry name" value="HTH_1"/>
    <property type="match status" value="1"/>
</dbReference>
<evidence type="ECO:0000259" key="5">
    <source>
        <dbReference type="PROSITE" id="PS50931"/>
    </source>
</evidence>